<sequence length="41" mass="4701">LTLEGIKAIVPSPHNYCYACFDMVYPIAFPGEHFQQMELIL</sequence>
<gene>
    <name evidence="1" type="ORF">LCGC14_3112580</name>
</gene>
<evidence type="ECO:0000313" key="1">
    <source>
        <dbReference type="EMBL" id="KKK51677.1"/>
    </source>
</evidence>
<protein>
    <submittedName>
        <fullName evidence="1">Uncharacterized protein</fullName>
    </submittedName>
</protein>
<dbReference type="AlphaFoldDB" id="A0A0F8W4N0"/>
<accession>A0A0F8W4N0</accession>
<proteinExistence type="predicted"/>
<comment type="caution">
    <text evidence="1">The sequence shown here is derived from an EMBL/GenBank/DDBJ whole genome shotgun (WGS) entry which is preliminary data.</text>
</comment>
<dbReference type="EMBL" id="LAZR01067392">
    <property type="protein sequence ID" value="KKK51677.1"/>
    <property type="molecule type" value="Genomic_DNA"/>
</dbReference>
<feature type="non-terminal residue" evidence="1">
    <location>
        <position position="1"/>
    </location>
</feature>
<organism evidence="1">
    <name type="scientific">marine sediment metagenome</name>
    <dbReference type="NCBI Taxonomy" id="412755"/>
    <lineage>
        <taxon>unclassified sequences</taxon>
        <taxon>metagenomes</taxon>
        <taxon>ecological metagenomes</taxon>
    </lineage>
</organism>
<reference evidence="1" key="1">
    <citation type="journal article" date="2015" name="Nature">
        <title>Complex archaea that bridge the gap between prokaryotes and eukaryotes.</title>
        <authorList>
            <person name="Spang A."/>
            <person name="Saw J.H."/>
            <person name="Jorgensen S.L."/>
            <person name="Zaremba-Niedzwiedzka K."/>
            <person name="Martijn J."/>
            <person name="Lind A.E."/>
            <person name="van Eijk R."/>
            <person name="Schleper C."/>
            <person name="Guy L."/>
            <person name="Ettema T.J."/>
        </authorList>
    </citation>
    <scope>NUCLEOTIDE SEQUENCE</scope>
</reference>
<name>A0A0F8W4N0_9ZZZZ</name>